<proteinExistence type="predicted"/>
<dbReference type="PANTHER" id="PTHR22306:SF2">
    <property type="entry name" value="CHROMOSOME 7 OPEN READING FRAME 50"/>
    <property type="match status" value="1"/>
</dbReference>
<feature type="compositionally biased region" description="Acidic residues" evidence="1">
    <location>
        <begin position="373"/>
        <end position="387"/>
    </location>
</feature>
<sequence length="444" mass="48177">MSSSILSSTGNAPAQRVPAWKRLGLKLKPASDEQQGLPTSTNTNGADAATAAAVSPSVPNTNFNAKRKSFGSPAVEQQPNKRAKQDNNSWDRTPQALKKNVSFTAEATESQAKSPAPKTPVPNKKKQQPASKKSASTTTPAPPKPVRKAPVNLEPALAYLRQWHAARDGWKFNKNHQTRLLEQVFATDETTIPAVDIGVFYAYIRGLQGGVRTRLRQVASGIKAQDMEQGSAGFEAVKNSNNNQKEMAERKQKEYEDVVQSFLSQTRTPEKRRFDEVDYVLRTTDMEMQRRVVKRMRTEMVLDELSDSDDTETTSTTTTTTTSTEKGANGSGQPENTSSQNAAGVAEGDKRLKLNDGSQQRVKRKKKTRTAVVEDETSSESESESDSDTSSSDSSSSSEDEEDEEDEEKDGGAKTAAGSGTANEADTSSSSSSSSESSDSEEDE</sequence>
<feature type="compositionally biased region" description="Low complexity" evidence="1">
    <location>
        <begin position="313"/>
        <end position="325"/>
    </location>
</feature>
<feature type="compositionally biased region" description="Low complexity" evidence="1">
    <location>
        <begin position="39"/>
        <end position="53"/>
    </location>
</feature>
<evidence type="ECO:0000259" key="2">
    <source>
        <dbReference type="Pfam" id="PF10180"/>
    </source>
</evidence>
<evidence type="ECO:0000313" key="3">
    <source>
        <dbReference type="EMBL" id="CAJ2502656.1"/>
    </source>
</evidence>
<evidence type="ECO:0000256" key="1">
    <source>
        <dbReference type="SAM" id="MobiDB-lite"/>
    </source>
</evidence>
<feature type="compositionally biased region" description="Polar residues" evidence="1">
    <location>
        <begin position="1"/>
        <end position="12"/>
    </location>
</feature>
<comment type="caution">
    <text evidence="3">The sequence shown here is derived from an EMBL/GenBank/DDBJ whole genome shotgun (WGS) entry which is preliminary data.</text>
</comment>
<feature type="region of interest" description="Disordered" evidence="1">
    <location>
        <begin position="1"/>
        <end position="150"/>
    </location>
</feature>
<dbReference type="PANTHER" id="PTHR22306">
    <property type="entry name" value="CHROMOSOME 7 OPEN READING FRAME 50"/>
    <property type="match status" value="1"/>
</dbReference>
<feature type="compositionally biased region" description="Polar residues" evidence="1">
    <location>
        <begin position="101"/>
        <end position="113"/>
    </location>
</feature>
<dbReference type="Proteomes" id="UP001295740">
    <property type="component" value="Unassembled WGS sequence"/>
</dbReference>
<organism evidence="3 4">
    <name type="scientific">Anthostomella pinea</name>
    <dbReference type="NCBI Taxonomy" id="933095"/>
    <lineage>
        <taxon>Eukaryota</taxon>
        <taxon>Fungi</taxon>
        <taxon>Dikarya</taxon>
        <taxon>Ascomycota</taxon>
        <taxon>Pezizomycotina</taxon>
        <taxon>Sordariomycetes</taxon>
        <taxon>Xylariomycetidae</taxon>
        <taxon>Xylariales</taxon>
        <taxon>Xylariaceae</taxon>
        <taxon>Anthostomella</taxon>
    </lineage>
</organism>
<accession>A0AAI8VCY6</accession>
<feature type="compositionally biased region" description="Low complexity" evidence="1">
    <location>
        <begin position="413"/>
        <end position="437"/>
    </location>
</feature>
<feature type="domain" description="WKF" evidence="2">
    <location>
        <begin position="158"/>
        <end position="220"/>
    </location>
</feature>
<evidence type="ECO:0000313" key="4">
    <source>
        <dbReference type="Proteomes" id="UP001295740"/>
    </source>
</evidence>
<dbReference type="Pfam" id="PF10180">
    <property type="entry name" value="WKF"/>
    <property type="match status" value="1"/>
</dbReference>
<name>A0AAI8VCY6_9PEZI</name>
<gene>
    <name evidence="3" type="ORF">KHLLAP_LOCUS3124</name>
</gene>
<feature type="region of interest" description="Disordered" evidence="1">
    <location>
        <begin position="303"/>
        <end position="444"/>
    </location>
</feature>
<feature type="compositionally biased region" description="Acidic residues" evidence="1">
    <location>
        <begin position="398"/>
        <end position="409"/>
    </location>
</feature>
<reference evidence="3" key="1">
    <citation type="submission" date="2023-10" db="EMBL/GenBank/DDBJ databases">
        <authorList>
            <person name="Hackl T."/>
        </authorList>
    </citation>
    <scope>NUCLEOTIDE SEQUENCE</scope>
</reference>
<feature type="compositionally biased region" description="Low complexity" evidence="1">
    <location>
        <begin position="128"/>
        <end position="139"/>
    </location>
</feature>
<dbReference type="InterPro" id="IPR019327">
    <property type="entry name" value="WKF"/>
</dbReference>
<feature type="compositionally biased region" description="Polar residues" evidence="1">
    <location>
        <begin position="75"/>
        <end position="92"/>
    </location>
</feature>
<protein>
    <submittedName>
        <fullName evidence="3">Uu.00g100500.m01.CDS01</fullName>
    </submittedName>
</protein>
<dbReference type="EMBL" id="CAUWAG010000004">
    <property type="protein sequence ID" value="CAJ2502656.1"/>
    <property type="molecule type" value="Genomic_DNA"/>
</dbReference>
<dbReference type="AlphaFoldDB" id="A0AAI8VCY6"/>
<keyword evidence="4" id="KW-1185">Reference proteome</keyword>
<feature type="compositionally biased region" description="Low complexity" evidence="1">
    <location>
        <begin position="388"/>
        <end position="397"/>
    </location>
</feature>
<feature type="compositionally biased region" description="Acidic residues" evidence="1">
    <location>
        <begin position="303"/>
        <end position="312"/>
    </location>
</feature>
<feature type="compositionally biased region" description="Polar residues" evidence="1">
    <location>
        <begin position="331"/>
        <end position="342"/>
    </location>
</feature>